<dbReference type="ExpressionAtlas" id="B7FIA2">
    <property type="expression patterns" value="differential"/>
</dbReference>
<dbReference type="InterPro" id="IPR039343">
    <property type="entry name" value="NDX1-like"/>
</dbReference>
<name>B7FIA2_MEDTR</name>
<protein>
    <submittedName>
        <fullName evidence="1">Uncharacterized protein</fullName>
    </submittedName>
</protein>
<dbReference type="PANTHER" id="PTHR35467">
    <property type="match status" value="1"/>
</dbReference>
<accession>B7FIA2</accession>
<organism evidence="1">
    <name type="scientific">Medicago truncatula</name>
    <name type="common">Barrel medic</name>
    <name type="synonym">Medicago tribuloides</name>
    <dbReference type="NCBI Taxonomy" id="3880"/>
    <lineage>
        <taxon>Eukaryota</taxon>
        <taxon>Viridiplantae</taxon>
        <taxon>Streptophyta</taxon>
        <taxon>Embryophyta</taxon>
        <taxon>Tracheophyta</taxon>
        <taxon>Spermatophyta</taxon>
        <taxon>Magnoliopsida</taxon>
        <taxon>eudicotyledons</taxon>
        <taxon>Gunneridae</taxon>
        <taxon>Pentapetalae</taxon>
        <taxon>rosids</taxon>
        <taxon>fabids</taxon>
        <taxon>Fabales</taxon>
        <taxon>Fabaceae</taxon>
        <taxon>Papilionoideae</taxon>
        <taxon>50 kb inversion clade</taxon>
        <taxon>NPAAA clade</taxon>
        <taxon>Hologalegina</taxon>
        <taxon>IRL clade</taxon>
        <taxon>Trifolieae</taxon>
        <taxon>Medicago</taxon>
    </lineage>
</organism>
<dbReference type="PANTHER" id="PTHR35467:SF2">
    <property type="entry name" value="PROTEIN NEOXANTHIN-DEFICIENT 1"/>
    <property type="match status" value="1"/>
</dbReference>
<evidence type="ECO:0000313" key="1">
    <source>
        <dbReference type="EMBL" id="ACJ84481.1"/>
    </source>
</evidence>
<reference evidence="1" key="1">
    <citation type="submission" date="2008-12" db="EMBL/GenBank/DDBJ databases">
        <title>Medicago truncatula full length cdna cloning project.</title>
        <authorList>
            <person name="Moskal W."/>
            <person name="Chan A."/>
            <person name="Cheung F."/>
            <person name="Xiao Y."/>
            <person name="Town C.D."/>
        </authorList>
    </citation>
    <scope>NUCLEOTIDE SEQUENCE</scope>
</reference>
<dbReference type="AlphaFoldDB" id="B7FIA2"/>
<proteinExistence type="evidence at transcript level"/>
<sequence length="168" mass="18936">MVQIGSEFRSPNDHLNVQVTEIKSLDAADPCHISLTSAAVPDLRFDRWMGPTIKMSLPSFSGGTEFNPNLLKYSCQIECRVQAVKPLKVSRSFPLTNVDDKDQQSLQDYEGSIHMTKDHEKQNFSTYVMLSKPILALKFDQMKMQVEAPIVLYHCPNSLEPTTFSSVP</sequence>
<dbReference type="EMBL" id="BT051819">
    <property type="protein sequence ID" value="ACJ84481.1"/>
    <property type="molecule type" value="mRNA"/>
</dbReference>